<evidence type="ECO:0000313" key="6">
    <source>
        <dbReference type="Proteomes" id="UP000190906"/>
    </source>
</evidence>
<name>A0A150C009_BACCE</name>
<reference evidence="5 6" key="1">
    <citation type="submission" date="2017-01" db="EMBL/GenBank/DDBJ databases">
        <title>Bacillus cereus isolates.</title>
        <authorList>
            <person name="Beno S.M."/>
        </authorList>
    </citation>
    <scope>NUCLEOTIDE SEQUENCE [LARGE SCALE GENOMIC DNA]</scope>
    <source>
        <strain evidence="5 6">FSL H8-0485</strain>
    </source>
</reference>
<evidence type="ECO:0000256" key="3">
    <source>
        <dbReference type="ARBA" id="ARBA00023125"/>
    </source>
</evidence>
<keyword evidence="1" id="KW-0678">Repressor</keyword>
<dbReference type="PANTHER" id="PTHR30204">
    <property type="entry name" value="REDOX-CYCLING DRUG-SENSING TRANSCRIPTIONAL ACTIVATOR SOXR"/>
    <property type="match status" value="1"/>
</dbReference>
<dbReference type="Pfam" id="PF13411">
    <property type="entry name" value="MerR_1"/>
    <property type="match status" value="1"/>
</dbReference>
<dbReference type="InterPro" id="IPR047057">
    <property type="entry name" value="MerR_fam"/>
</dbReference>
<dbReference type="RefSeq" id="WP_061675234.1">
    <property type="nucleotide sequence ID" value="NZ_MUAJ01000018.1"/>
</dbReference>
<dbReference type="PROSITE" id="PS50937">
    <property type="entry name" value="HTH_MERR_2"/>
    <property type="match status" value="1"/>
</dbReference>
<organism evidence="5 6">
    <name type="scientific">Bacillus cereus</name>
    <dbReference type="NCBI Taxonomy" id="1396"/>
    <lineage>
        <taxon>Bacteria</taxon>
        <taxon>Bacillati</taxon>
        <taxon>Bacillota</taxon>
        <taxon>Bacilli</taxon>
        <taxon>Bacillales</taxon>
        <taxon>Bacillaceae</taxon>
        <taxon>Bacillus</taxon>
        <taxon>Bacillus cereus group</taxon>
    </lineage>
</organism>
<proteinExistence type="predicted"/>
<dbReference type="EMBL" id="MUAJ01000018">
    <property type="protein sequence ID" value="OOR11098.1"/>
    <property type="molecule type" value="Genomic_DNA"/>
</dbReference>
<dbReference type="InterPro" id="IPR009061">
    <property type="entry name" value="DNA-bd_dom_put_sf"/>
</dbReference>
<dbReference type="SUPFAM" id="SSF55136">
    <property type="entry name" value="Probable bacterial effector-binding domain"/>
    <property type="match status" value="1"/>
</dbReference>
<keyword evidence="4" id="KW-0804">Transcription</keyword>
<dbReference type="GO" id="GO:0003700">
    <property type="term" value="F:DNA-binding transcription factor activity"/>
    <property type="evidence" value="ECO:0007669"/>
    <property type="project" value="InterPro"/>
</dbReference>
<dbReference type="Gene3D" id="1.10.1660.10">
    <property type="match status" value="1"/>
</dbReference>
<dbReference type="AlphaFoldDB" id="A0A150C009"/>
<gene>
    <name evidence="5" type="ORF">BW897_18830</name>
</gene>
<evidence type="ECO:0000313" key="5">
    <source>
        <dbReference type="EMBL" id="OOR11098.1"/>
    </source>
</evidence>
<accession>A0A150C009</accession>
<dbReference type="SMART" id="SM00422">
    <property type="entry name" value="HTH_MERR"/>
    <property type="match status" value="1"/>
</dbReference>
<protein>
    <submittedName>
        <fullName evidence="5">MerR family transcriptional regulator</fullName>
    </submittedName>
</protein>
<keyword evidence="2" id="KW-0805">Transcription regulation</keyword>
<dbReference type="Gene3D" id="3.20.80.10">
    <property type="entry name" value="Regulatory factor, effector binding domain"/>
    <property type="match status" value="1"/>
</dbReference>
<dbReference type="InterPro" id="IPR011256">
    <property type="entry name" value="Reg_factor_effector_dom_sf"/>
</dbReference>
<dbReference type="PRINTS" id="PR00040">
    <property type="entry name" value="HTHMERR"/>
</dbReference>
<dbReference type="CDD" id="cd00592">
    <property type="entry name" value="HTH_MerR-like"/>
    <property type="match status" value="1"/>
</dbReference>
<evidence type="ECO:0000256" key="4">
    <source>
        <dbReference type="ARBA" id="ARBA00023163"/>
    </source>
</evidence>
<dbReference type="PANTHER" id="PTHR30204:SF69">
    <property type="entry name" value="MERR-FAMILY TRANSCRIPTIONAL REGULATOR"/>
    <property type="match status" value="1"/>
</dbReference>
<evidence type="ECO:0000256" key="2">
    <source>
        <dbReference type="ARBA" id="ARBA00023015"/>
    </source>
</evidence>
<dbReference type="Proteomes" id="UP000190906">
    <property type="component" value="Unassembled WGS sequence"/>
</dbReference>
<dbReference type="InterPro" id="IPR000551">
    <property type="entry name" value="MerR-type_HTH_dom"/>
</dbReference>
<sequence>MDSYKLTKSDVIKIFNTTKETLRFYEEKGLVQPKVGKNNYRLYGNEDLQRISQIFFCKDMGFSIEEIDLVINKRNIINNMNILQNKKNEIETEIHRFMEVQKKITRLLDLLQNRSRNFNKIQSVYFEERKYYHIKGENFNSVKSFFDKFRSIFKQGELFQEQFITMCPIKNFFNDDLGLSVYYPVLNDTEIEHVDILSIPAGNYLCVDYVCTEGHMDEARRQIYTNIKDYIKRNGLQFRSCDVIESDLHGLNLFYPEGQIIMNMQIPVEEKSKHQEK</sequence>
<dbReference type="GO" id="GO:0003677">
    <property type="term" value="F:DNA binding"/>
    <property type="evidence" value="ECO:0007669"/>
    <property type="project" value="UniProtKB-KW"/>
</dbReference>
<dbReference type="SUPFAM" id="SSF46955">
    <property type="entry name" value="Putative DNA-binding domain"/>
    <property type="match status" value="1"/>
</dbReference>
<evidence type="ECO:0000256" key="1">
    <source>
        <dbReference type="ARBA" id="ARBA00022491"/>
    </source>
</evidence>
<comment type="caution">
    <text evidence="5">The sequence shown here is derived from an EMBL/GenBank/DDBJ whole genome shotgun (WGS) entry which is preliminary data.</text>
</comment>
<keyword evidence="3" id="KW-0238">DNA-binding</keyword>